<evidence type="ECO:0000256" key="7">
    <source>
        <dbReference type="ARBA" id="ARBA00023160"/>
    </source>
</evidence>
<name>A0A2Z2NLQ8_9GAMM</name>
<evidence type="ECO:0000256" key="3">
    <source>
        <dbReference type="ARBA" id="ARBA00022723"/>
    </source>
</evidence>
<evidence type="ECO:0000256" key="8">
    <source>
        <dbReference type="HAMAP-Rule" id="MF_00101"/>
    </source>
</evidence>
<evidence type="ECO:0000313" key="10">
    <source>
        <dbReference type="EMBL" id="ASJ72372.1"/>
    </source>
</evidence>
<proteinExistence type="inferred from homology"/>
<dbReference type="EC" id="2.7.8.7" evidence="8"/>
<dbReference type="Pfam" id="PF01648">
    <property type="entry name" value="ACPS"/>
    <property type="match status" value="1"/>
</dbReference>
<dbReference type="GO" id="GO:0006633">
    <property type="term" value="P:fatty acid biosynthetic process"/>
    <property type="evidence" value="ECO:0007669"/>
    <property type="project" value="UniProtKB-UniRule"/>
</dbReference>
<dbReference type="InterPro" id="IPR037143">
    <property type="entry name" value="4-PPantetheinyl_Trfase_dom_sf"/>
</dbReference>
<gene>
    <name evidence="8 10" type="primary">acpS</name>
    <name evidence="10" type="ORF">IMCC3135_11410</name>
</gene>
<reference evidence="10 11" key="1">
    <citation type="submission" date="2016-12" db="EMBL/GenBank/DDBJ databases">
        <authorList>
            <person name="Song W.-J."/>
            <person name="Kurnit D.M."/>
        </authorList>
    </citation>
    <scope>NUCLEOTIDE SEQUENCE [LARGE SCALE GENOMIC DNA]</scope>
    <source>
        <strain evidence="10 11">IMCC3135</strain>
    </source>
</reference>
<keyword evidence="8" id="KW-0963">Cytoplasm</keyword>
<dbReference type="HAMAP" id="MF_00101">
    <property type="entry name" value="AcpS"/>
    <property type="match status" value="1"/>
</dbReference>
<dbReference type="InterPro" id="IPR008278">
    <property type="entry name" value="4-PPantetheinyl_Trfase_dom"/>
</dbReference>
<keyword evidence="1 8" id="KW-0444">Lipid biosynthesis</keyword>
<dbReference type="InterPro" id="IPR002582">
    <property type="entry name" value="ACPS"/>
</dbReference>
<keyword evidence="6 8" id="KW-0443">Lipid metabolism</keyword>
<dbReference type="SUPFAM" id="SSF56214">
    <property type="entry name" value="4'-phosphopantetheinyl transferase"/>
    <property type="match status" value="1"/>
</dbReference>
<evidence type="ECO:0000256" key="2">
    <source>
        <dbReference type="ARBA" id="ARBA00022679"/>
    </source>
</evidence>
<evidence type="ECO:0000259" key="9">
    <source>
        <dbReference type="Pfam" id="PF01648"/>
    </source>
</evidence>
<accession>A0A2Z2NLQ8</accession>
<feature type="domain" description="4'-phosphopantetheinyl transferase" evidence="9">
    <location>
        <begin position="4"/>
        <end position="102"/>
    </location>
</feature>
<comment type="subcellular location">
    <subcellularLocation>
        <location evidence="8">Cytoplasm</location>
    </subcellularLocation>
</comment>
<evidence type="ECO:0000256" key="6">
    <source>
        <dbReference type="ARBA" id="ARBA00023098"/>
    </source>
</evidence>
<comment type="function">
    <text evidence="8">Transfers the 4'-phosphopantetheine moiety from coenzyme A to a Ser of acyl-carrier-protein.</text>
</comment>
<keyword evidence="11" id="KW-1185">Reference proteome</keyword>
<keyword evidence="4 8" id="KW-0276">Fatty acid metabolism</keyword>
<protein>
    <recommendedName>
        <fullName evidence="8">Holo-[acyl-carrier-protein] synthase</fullName>
        <shortName evidence="8">Holo-ACP synthase</shortName>
        <ecNumber evidence="8">2.7.8.7</ecNumber>
    </recommendedName>
    <alternativeName>
        <fullName evidence="8">4'-phosphopantetheinyl transferase AcpS</fullName>
    </alternativeName>
</protein>
<dbReference type="GO" id="GO:0008897">
    <property type="term" value="F:holo-[acyl-carrier-protein] synthase activity"/>
    <property type="evidence" value="ECO:0007669"/>
    <property type="project" value="UniProtKB-UniRule"/>
</dbReference>
<feature type="binding site" evidence="8">
    <location>
        <position position="8"/>
    </location>
    <ligand>
        <name>Mg(2+)</name>
        <dbReference type="ChEBI" id="CHEBI:18420"/>
    </ligand>
</feature>
<keyword evidence="7 8" id="KW-0275">Fatty acid biosynthesis</keyword>
<dbReference type="RefSeq" id="WP_088917683.1">
    <property type="nucleotide sequence ID" value="NZ_CP018632.1"/>
</dbReference>
<comment type="cofactor">
    <cofactor evidence="8">
        <name>Mg(2+)</name>
        <dbReference type="ChEBI" id="CHEBI:18420"/>
    </cofactor>
</comment>
<dbReference type="AlphaFoldDB" id="A0A2Z2NLQ8"/>
<dbReference type="Gene3D" id="3.90.470.20">
    <property type="entry name" value="4'-phosphopantetheinyl transferase domain"/>
    <property type="match status" value="1"/>
</dbReference>
<dbReference type="NCBIfam" id="TIGR00556">
    <property type="entry name" value="pantethn_trn"/>
    <property type="match status" value="1"/>
</dbReference>
<dbReference type="NCBIfam" id="TIGR00516">
    <property type="entry name" value="acpS"/>
    <property type="match status" value="1"/>
</dbReference>
<dbReference type="GO" id="GO:0000287">
    <property type="term" value="F:magnesium ion binding"/>
    <property type="evidence" value="ECO:0007669"/>
    <property type="project" value="UniProtKB-UniRule"/>
</dbReference>
<keyword evidence="5 8" id="KW-0460">Magnesium</keyword>
<dbReference type="GO" id="GO:0005737">
    <property type="term" value="C:cytoplasm"/>
    <property type="evidence" value="ECO:0007669"/>
    <property type="project" value="UniProtKB-SubCell"/>
</dbReference>
<organism evidence="10 11">
    <name type="scientific">Granulosicoccus antarcticus IMCC3135</name>
    <dbReference type="NCBI Taxonomy" id="1192854"/>
    <lineage>
        <taxon>Bacteria</taxon>
        <taxon>Pseudomonadati</taxon>
        <taxon>Pseudomonadota</taxon>
        <taxon>Gammaproteobacteria</taxon>
        <taxon>Chromatiales</taxon>
        <taxon>Granulosicoccaceae</taxon>
        <taxon>Granulosicoccus</taxon>
    </lineage>
</organism>
<dbReference type="InterPro" id="IPR004568">
    <property type="entry name" value="Ppantetheine-prot_Trfase_dom"/>
</dbReference>
<evidence type="ECO:0000256" key="5">
    <source>
        <dbReference type="ARBA" id="ARBA00022842"/>
    </source>
</evidence>
<comment type="similarity">
    <text evidence="8">Belongs to the P-Pant transferase superfamily. AcpS family.</text>
</comment>
<dbReference type="EMBL" id="CP018632">
    <property type="protein sequence ID" value="ASJ72372.1"/>
    <property type="molecule type" value="Genomic_DNA"/>
</dbReference>
<keyword evidence="3 8" id="KW-0479">Metal-binding</keyword>
<evidence type="ECO:0000256" key="1">
    <source>
        <dbReference type="ARBA" id="ARBA00022516"/>
    </source>
</evidence>
<dbReference type="Proteomes" id="UP000250079">
    <property type="component" value="Chromosome"/>
</dbReference>
<feature type="binding site" evidence="8">
    <location>
        <position position="57"/>
    </location>
    <ligand>
        <name>Mg(2+)</name>
        <dbReference type="ChEBI" id="CHEBI:18420"/>
    </ligand>
</feature>
<evidence type="ECO:0000256" key="4">
    <source>
        <dbReference type="ARBA" id="ARBA00022832"/>
    </source>
</evidence>
<dbReference type="OrthoDB" id="517356at2"/>
<dbReference type="KEGG" id="gai:IMCC3135_11410"/>
<keyword evidence="2 8" id="KW-0808">Transferase</keyword>
<sequence length="126" mass="14005">MIAGIGVDLATVSRIARVHRRFGLRFARRFLHESEIPQYLKHAAPERFLAKRFAVKEAAVKALGTGEREGVLLKDFYVQHDKLGKPLLRVSGTAQQLCEQRGITGFWVSLSDEGDTVAAFVVLELG</sequence>
<comment type="catalytic activity">
    <reaction evidence="8">
        <text>apo-[ACP] + CoA = holo-[ACP] + adenosine 3',5'-bisphosphate + H(+)</text>
        <dbReference type="Rhea" id="RHEA:12068"/>
        <dbReference type="Rhea" id="RHEA-COMP:9685"/>
        <dbReference type="Rhea" id="RHEA-COMP:9690"/>
        <dbReference type="ChEBI" id="CHEBI:15378"/>
        <dbReference type="ChEBI" id="CHEBI:29999"/>
        <dbReference type="ChEBI" id="CHEBI:57287"/>
        <dbReference type="ChEBI" id="CHEBI:58343"/>
        <dbReference type="ChEBI" id="CHEBI:64479"/>
        <dbReference type="EC" id="2.7.8.7"/>
    </reaction>
</comment>
<evidence type="ECO:0000313" key="11">
    <source>
        <dbReference type="Proteomes" id="UP000250079"/>
    </source>
</evidence>